<protein>
    <submittedName>
        <fullName evidence="2">Uncharacterized protein</fullName>
    </submittedName>
</protein>
<keyword evidence="1" id="KW-1185">Reference proteome</keyword>
<evidence type="ECO:0000313" key="1">
    <source>
        <dbReference type="Proteomes" id="UP000887540"/>
    </source>
</evidence>
<accession>A0A914CVC5</accession>
<reference evidence="2" key="1">
    <citation type="submission" date="2022-11" db="UniProtKB">
        <authorList>
            <consortium name="WormBaseParasite"/>
        </authorList>
    </citation>
    <scope>IDENTIFICATION</scope>
</reference>
<dbReference type="AlphaFoldDB" id="A0A914CVC5"/>
<dbReference type="WBParaSite" id="ACRNAN_scaffold15118.g10904.t1">
    <property type="protein sequence ID" value="ACRNAN_scaffold15118.g10904.t1"/>
    <property type="gene ID" value="ACRNAN_scaffold15118.g10904"/>
</dbReference>
<proteinExistence type="predicted"/>
<name>A0A914CVC5_9BILA</name>
<evidence type="ECO:0000313" key="2">
    <source>
        <dbReference type="WBParaSite" id="ACRNAN_scaffold15118.g10904.t1"/>
    </source>
</evidence>
<sequence length="27" mass="3198">EDIAKEFSQIYTSNNANEEEKRKRNAI</sequence>
<dbReference type="Proteomes" id="UP000887540">
    <property type="component" value="Unplaced"/>
</dbReference>
<organism evidence="1 2">
    <name type="scientific">Acrobeloides nanus</name>
    <dbReference type="NCBI Taxonomy" id="290746"/>
    <lineage>
        <taxon>Eukaryota</taxon>
        <taxon>Metazoa</taxon>
        <taxon>Ecdysozoa</taxon>
        <taxon>Nematoda</taxon>
        <taxon>Chromadorea</taxon>
        <taxon>Rhabditida</taxon>
        <taxon>Tylenchina</taxon>
        <taxon>Cephalobomorpha</taxon>
        <taxon>Cephaloboidea</taxon>
        <taxon>Cephalobidae</taxon>
        <taxon>Acrobeloides</taxon>
    </lineage>
</organism>